<evidence type="ECO:0000259" key="2">
    <source>
        <dbReference type="PROSITE" id="PS50041"/>
    </source>
</evidence>
<dbReference type="AlphaFoldDB" id="A0A3Q3ALP0"/>
<dbReference type="InterPro" id="IPR016186">
    <property type="entry name" value="C-type_lectin-like/link_sf"/>
</dbReference>
<protein>
    <recommendedName>
        <fullName evidence="2">C-type lectin domain-containing protein</fullName>
    </recommendedName>
</protein>
<dbReference type="Proteomes" id="UP000264800">
    <property type="component" value="Unplaced"/>
</dbReference>
<keyword evidence="1" id="KW-0812">Transmembrane</keyword>
<reference evidence="3" key="1">
    <citation type="submission" date="2025-08" db="UniProtKB">
        <authorList>
            <consortium name="Ensembl"/>
        </authorList>
    </citation>
    <scope>IDENTIFICATION</scope>
</reference>
<dbReference type="PANTHER" id="PTHR45784:SF3">
    <property type="entry name" value="C-TYPE LECTIN DOMAIN FAMILY 4 MEMBER K-LIKE-RELATED"/>
    <property type="match status" value="1"/>
</dbReference>
<keyword evidence="1" id="KW-0472">Membrane</keyword>
<dbReference type="PANTHER" id="PTHR45784">
    <property type="entry name" value="C-TYPE LECTIN DOMAIN FAMILY 20 MEMBER A-RELATED"/>
    <property type="match status" value="1"/>
</dbReference>
<keyword evidence="4" id="KW-1185">Reference proteome</keyword>
<reference evidence="3" key="2">
    <citation type="submission" date="2025-09" db="UniProtKB">
        <authorList>
            <consortium name="Ensembl"/>
        </authorList>
    </citation>
    <scope>IDENTIFICATION</scope>
</reference>
<dbReference type="Ensembl" id="ENSKMAT00000012519.1">
    <property type="protein sequence ID" value="ENSKMAP00000012334.1"/>
    <property type="gene ID" value="ENSKMAG00000009268.1"/>
</dbReference>
<evidence type="ECO:0000313" key="3">
    <source>
        <dbReference type="Ensembl" id="ENSKMAP00000012334.1"/>
    </source>
</evidence>
<dbReference type="Pfam" id="PF00059">
    <property type="entry name" value="Lectin_C"/>
    <property type="match status" value="1"/>
</dbReference>
<feature type="transmembrane region" description="Helical" evidence="1">
    <location>
        <begin position="20"/>
        <end position="36"/>
    </location>
</feature>
<dbReference type="SUPFAM" id="SSF56436">
    <property type="entry name" value="C-type lectin-like"/>
    <property type="match status" value="1"/>
</dbReference>
<evidence type="ECO:0000256" key="1">
    <source>
        <dbReference type="SAM" id="Phobius"/>
    </source>
</evidence>
<organism evidence="3 4">
    <name type="scientific">Kryptolebias marmoratus</name>
    <name type="common">Mangrove killifish</name>
    <name type="synonym">Rivulus marmoratus</name>
    <dbReference type="NCBI Taxonomy" id="37003"/>
    <lineage>
        <taxon>Eukaryota</taxon>
        <taxon>Metazoa</taxon>
        <taxon>Chordata</taxon>
        <taxon>Craniata</taxon>
        <taxon>Vertebrata</taxon>
        <taxon>Euteleostomi</taxon>
        <taxon>Actinopterygii</taxon>
        <taxon>Neopterygii</taxon>
        <taxon>Teleostei</taxon>
        <taxon>Neoteleostei</taxon>
        <taxon>Acanthomorphata</taxon>
        <taxon>Ovalentaria</taxon>
        <taxon>Atherinomorphae</taxon>
        <taxon>Cyprinodontiformes</taxon>
        <taxon>Rivulidae</taxon>
        <taxon>Kryptolebias</taxon>
    </lineage>
</organism>
<dbReference type="InterPro" id="IPR001304">
    <property type="entry name" value="C-type_lectin-like"/>
</dbReference>
<feature type="domain" description="C-type lectin" evidence="2">
    <location>
        <begin position="33"/>
        <end position="146"/>
    </location>
</feature>
<dbReference type="SMART" id="SM00034">
    <property type="entry name" value="CLECT"/>
    <property type="match status" value="1"/>
</dbReference>
<keyword evidence="1" id="KW-1133">Transmembrane helix</keyword>
<dbReference type="InterPro" id="IPR016187">
    <property type="entry name" value="CTDL_fold"/>
</dbReference>
<dbReference type="OMA" id="GIWSTRD"/>
<dbReference type="PROSITE" id="PS50041">
    <property type="entry name" value="C_TYPE_LECTIN_2"/>
    <property type="match status" value="1"/>
</dbReference>
<sequence>MSSLLIYIQFSSLTLRKENVFLFLGLCSCLCQYILVNEQKNWNDAKKYCQEKYTDLATMDSMEDIDELFAAAGSFRGTVWIGLYDLDELSSWKWSAPNGFKQGSYFAKWNSKQSIYSRDLWELCGAQLDDTWFEFHCNVSQPFVCYNTDQNVWKKILF</sequence>
<accession>A0A3Q3ALP0</accession>
<name>A0A3Q3ALP0_KRYMA</name>
<dbReference type="Gene3D" id="3.10.100.10">
    <property type="entry name" value="Mannose-Binding Protein A, subunit A"/>
    <property type="match status" value="1"/>
</dbReference>
<dbReference type="GeneTree" id="ENSGT00940000177388"/>
<evidence type="ECO:0000313" key="4">
    <source>
        <dbReference type="Proteomes" id="UP000264800"/>
    </source>
</evidence>
<proteinExistence type="predicted"/>